<reference evidence="1" key="1">
    <citation type="journal article" date="2019" name="bioRxiv">
        <title>The Genome of the Zebra Mussel, Dreissena polymorpha: A Resource for Invasive Species Research.</title>
        <authorList>
            <person name="McCartney M.A."/>
            <person name="Auch B."/>
            <person name="Kono T."/>
            <person name="Mallez S."/>
            <person name="Zhang Y."/>
            <person name="Obille A."/>
            <person name="Becker A."/>
            <person name="Abrahante J.E."/>
            <person name="Garbe J."/>
            <person name="Badalamenti J.P."/>
            <person name="Herman A."/>
            <person name="Mangelson H."/>
            <person name="Liachko I."/>
            <person name="Sullivan S."/>
            <person name="Sone E.D."/>
            <person name="Koren S."/>
            <person name="Silverstein K.A.T."/>
            <person name="Beckman K.B."/>
            <person name="Gohl D.M."/>
        </authorList>
    </citation>
    <scope>NUCLEOTIDE SEQUENCE</scope>
    <source>
        <strain evidence="1">Duluth1</strain>
        <tissue evidence="1">Whole animal</tissue>
    </source>
</reference>
<keyword evidence="2" id="KW-1185">Reference proteome</keyword>
<dbReference type="EMBL" id="JAIWYP010000002">
    <property type="protein sequence ID" value="KAH3866670.1"/>
    <property type="molecule type" value="Genomic_DNA"/>
</dbReference>
<reference evidence="1" key="2">
    <citation type="submission" date="2020-11" db="EMBL/GenBank/DDBJ databases">
        <authorList>
            <person name="McCartney M.A."/>
            <person name="Auch B."/>
            <person name="Kono T."/>
            <person name="Mallez S."/>
            <person name="Becker A."/>
            <person name="Gohl D.M."/>
            <person name="Silverstein K.A.T."/>
            <person name="Koren S."/>
            <person name="Bechman K.B."/>
            <person name="Herman A."/>
            <person name="Abrahante J.E."/>
            <person name="Garbe J."/>
        </authorList>
    </citation>
    <scope>NUCLEOTIDE SEQUENCE</scope>
    <source>
        <strain evidence="1">Duluth1</strain>
        <tissue evidence="1">Whole animal</tissue>
    </source>
</reference>
<protein>
    <submittedName>
        <fullName evidence="1">Uncharacterized protein</fullName>
    </submittedName>
</protein>
<comment type="caution">
    <text evidence="1">The sequence shown here is derived from an EMBL/GenBank/DDBJ whole genome shotgun (WGS) entry which is preliminary data.</text>
</comment>
<proteinExistence type="predicted"/>
<evidence type="ECO:0000313" key="2">
    <source>
        <dbReference type="Proteomes" id="UP000828390"/>
    </source>
</evidence>
<sequence>MKTLFYQTTRLKTSLYSENFRLLQATCVDSTARKHYWKHYRQKMVRAIRSQRPSDFHELEIW</sequence>
<name>A0A9D4RHP8_DREPO</name>
<evidence type="ECO:0000313" key="1">
    <source>
        <dbReference type="EMBL" id="KAH3866670.1"/>
    </source>
</evidence>
<accession>A0A9D4RHP8</accession>
<dbReference type="Proteomes" id="UP000828390">
    <property type="component" value="Unassembled WGS sequence"/>
</dbReference>
<dbReference type="AlphaFoldDB" id="A0A9D4RHP8"/>
<organism evidence="1 2">
    <name type="scientific">Dreissena polymorpha</name>
    <name type="common">Zebra mussel</name>
    <name type="synonym">Mytilus polymorpha</name>
    <dbReference type="NCBI Taxonomy" id="45954"/>
    <lineage>
        <taxon>Eukaryota</taxon>
        <taxon>Metazoa</taxon>
        <taxon>Spiralia</taxon>
        <taxon>Lophotrochozoa</taxon>
        <taxon>Mollusca</taxon>
        <taxon>Bivalvia</taxon>
        <taxon>Autobranchia</taxon>
        <taxon>Heteroconchia</taxon>
        <taxon>Euheterodonta</taxon>
        <taxon>Imparidentia</taxon>
        <taxon>Neoheterodontei</taxon>
        <taxon>Myida</taxon>
        <taxon>Dreissenoidea</taxon>
        <taxon>Dreissenidae</taxon>
        <taxon>Dreissena</taxon>
    </lineage>
</organism>
<gene>
    <name evidence="1" type="ORF">DPMN_029769</name>
</gene>